<dbReference type="SUPFAM" id="SSF52047">
    <property type="entry name" value="RNI-like"/>
    <property type="match status" value="1"/>
</dbReference>
<dbReference type="Gene3D" id="3.80.10.10">
    <property type="entry name" value="Ribonuclease Inhibitor"/>
    <property type="match status" value="1"/>
</dbReference>
<proteinExistence type="predicted"/>
<dbReference type="EMBL" id="QUTG01003021">
    <property type="protein sequence ID" value="RHY93578.1"/>
    <property type="molecule type" value="Genomic_DNA"/>
</dbReference>
<dbReference type="AlphaFoldDB" id="A0A3R6X7T2"/>
<accession>A0A3R6X7T2</accession>
<evidence type="ECO:0008006" key="3">
    <source>
        <dbReference type="Google" id="ProtNLM"/>
    </source>
</evidence>
<sequence length="488" mass="54994">MLSEELEKMVLSYVPPLPNYVTWQLVCRRWRAMLLSLPAFDVNFDLVRPVDNGTRYLTLLQRWPMLRSVTMTRDIFVSNELTWQLGLSQLAHLQHVSLRHTHTKVLQELFKACHSLRTVSVLGCSDARLPTVKTSLPFLQKLELQAASLANNSSIVSILRNAPQLTHLVVSVLAQLAASCPLIHQVNDEHSLVFDKLQVLVVDNTLIRDSVLQTARYPHLDVLSIQSCRGVSRAVRQRCALQCHTHATSYERVLVATNASAYRKDNVGVDFAAKPIKKTSAGLLPYGLDEDYNPRDRHQEFEEDDTDSSQRRGRNAPDSLFRALSVLTTGYAMSCIDISVPLWVVCVPYGAAMWCWWVLHHDSDWQFSIEIAQPLHVAPPSFVPQRAVDWSPYRARLQASPDQALTVSTRRWAYTVLIQSLEWLSVDVHSILAKWIKKVIQDIMTALALLVLAYAGVSPKVLLFLEFAVSDSPCTRIIVLTLSVISGN</sequence>
<evidence type="ECO:0000313" key="2">
    <source>
        <dbReference type="Proteomes" id="UP000285712"/>
    </source>
</evidence>
<gene>
    <name evidence="1" type="ORF">DYB35_000018</name>
</gene>
<dbReference type="VEuPathDB" id="FungiDB:H257_10562"/>
<reference evidence="1 2" key="1">
    <citation type="submission" date="2018-08" db="EMBL/GenBank/DDBJ databases">
        <title>Aphanomyces genome sequencing and annotation.</title>
        <authorList>
            <person name="Minardi D."/>
            <person name="Oidtmann B."/>
            <person name="Van Der Giezen M."/>
            <person name="Studholme D.J."/>
        </authorList>
    </citation>
    <scope>NUCLEOTIDE SEQUENCE [LARGE SCALE GENOMIC DNA]</scope>
    <source>
        <strain evidence="1 2">Sv</strain>
    </source>
</reference>
<protein>
    <recommendedName>
        <fullName evidence="3">F-box domain-containing protein</fullName>
    </recommendedName>
</protein>
<evidence type="ECO:0000313" key="1">
    <source>
        <dbReference type="EMBL" id="RHY93578.1"/>
    </source>
</evidence>
<dbReference type="InterPro" id="IPR032675">
    <property type="entry name" value="LRR_dom_sf"/>
</dbReference>
<name>A0A3R6X7T2_APHAT</name>
<dbReference type="Proteomes" id="UP000285712">
    <property type="component" value="Unassembled WGS sequence"/>
</dbReference>
<organism evidence="1 2">
    <name type="scientific">Aphanomyces astaci</name>
    <name type="common">Crayfish plague agent</name>
    <dbReference type="NCBI Taxonomy" id="112090"/>
    <lineage>
        <taxon>Eukaryota</taxon>
        <taxon>Sar</taxon>
        <taxon>Stramenopiles</taxon>
        <taxon>Oomycota</taxon>
        <taxon>Saprolegniomycetes</taxon>
        <taxon>Saprolegniales</taxon>
        <taxon>Verrucalvaceae</taxon>
        <taxon>Aphanomyces</taxon>
    </lineage>
</organism>
<comment type="caution">
    <text evidence="1">The sequence shown here is derived from an EMBL/GenBank/DDBJ whole genome shotgun (WGS) entry which is preliminary data.</text>
</comment>